<dbReference type="EMBL" id="JBJURJ010000015">
    <property type="protein sequence ID" value="MFM9330927.1"/>
    <property type="molecule type" value="Genomic_DNA"/>
</dbReference>
<dbReference type="Proteomes" id="UP001631969">
    <property type="component" value="Unassembled WGS sequence"/>
</dbReference>
<organism evidence="1 2">
    <name type="scientific">Paenibacillus mesotrionivorans</name>
    <dbReference type="NCBI Taxonomy" id="3160968"/>
    <lineage>
        <taxon>Bacteria</taxon>
        <taxon>Bacillati</taxon>
        <taxon>Bacillota</taxon>
        <taxon>Bacilli</taxon>
        <taxon>Bacillales</taxon>
        <taxon>Paenibacillaceae</taxon>
        <taxon>Paenibacillus</taxon>
    </lineage>
</organism>
<keyword evidence="2" id="KW-1185">Reference proteome</keyword>
<protein>
    <submittedName>
        <fullName evidence="1">GDSL-type esterase/lipase family protein</fullName>
    </submittedName>
</protein>
<evidence type="ECO:0000313" key="2">
    <source>
        <dbReference type="Proteomes" id="UP001631969"/>
    </source>
</evidence>
<evidence type="ECO:0000313" key="1">
    <source>
        <dbReference type="EMBL" id="MFM9330927.1"/>
    </source>
</evidence>
<comment type="caution">
    <text evidence="1">The sequence shown here is derived from an EMBL/GenBank/DDBJ whole genome shotgun (WGS) entry which is preliminary data.</text>
</comment>
<sequence length="664" mass="73941">MTAKKFNFSAVPKQGFVQVTGEDGRSLPLYDSTAGYGFITETSSMPPREVHLPQIAADGTGVTVREAEFMVETGFEADHYNRYGFAFRIAAEPGAYGIRVRTTCPAEEVTIAVSAMNTERLLTLRGAAWDAAQLVKVGMVPVVHKREWIFSYVNGREFIDIELEPKHLKVPVGLESIELIPLLINRRPIGELPVIYLLGDSTVKTYTFDEAPMSGWGQVVHRMFDPDKVKVINYSMGGRSFKNSYWEGRFNDILMTGCAGDYLFIQFGHNDESLDEYRRFGRGSTEESYERYIREIYLPAIRARGIHPVFVTAMSRAPGDAAEGHVYTCSFVNRKFPDIIRRMGKELNVPVLDLNEASIRYYNQIGVEAVTAIVMSIEAGETPGKTNDGTYANGHPANKVDGTHYKEALSKQFARLVVTELYKGAASGDTRIGEPAAWLTEEVLSAVTSEDWSNIFPEMAVDTTTGRGAYYRNQIEKLLQLGILDKDSNGCFHPEAPITVSAFSEALAKALDLSPQLLPAYPEVLLTREVMGVLLDDAYHAKFKEAPKFMTDYNGKTLLPGDPGYDPNLDTGVQGLTYYPLVPYENLLDTHLLSPEYAAKIKDAYELGLFRSEKGIARGKLANGLELEPLQLVTREKAAKALYFMWVLQQPVKGENHVLPNKQI</sequence>
<reference evidence="1" key="1">
    <citation type="submission" date="2024-12" db="EMBL/GenBank/DDBJ databases">
        <authorList>
            <person name="Wu N."/>
        </authorList>
    </citation>
    <scope>NUCLEOTIDE SEQUENCE</scope>
    <source>
        <strain evidence="1">P15</strain>
    </source>
</reference>
<proteinExistence type="predicted"/>
<name>A0ACC7P9A2_9BACL</name>
<gene>
    <name evidence="1" type="ORF">ACI1P1_21785</name>
</gene>
<accession>A0ACC7P9A2</accession>